<name>A0AAD8XHQ2_GLOAC</name>
<gene>
    <name evidence="1" type="ORF">BDZ83DRAFT_648721</name>
</gene>
<proteinExistence type="predicted"/>
<keyword evidence="2" id="KW-1185">Reference proteome</keyword>
<dbReference type="EMBL" id="JAHMHS010000017">
    <property type="protein sequence ID" value="KAK1728459.1"/>
    <property type="molecule type" value="Genomic_DNA"/>
</dbReference>
<sequence>MILKTQLSALHTSHSEREAAPARFEEFSSFNSGAAAIGDKFQSRNLGEALRNSHGLKERAQAPVSILHKSPSDRPKVWHPLPWATTAGRASLLAPEVSWSVRREEPGGERVMFTSFGISASSVHAPSICLPGFQTSSTLKPWQENYLDRLTACHAVAMDGGRQRLQKKGRPVLTSPMGDQSSVIHWFTRGAALQVQVFADGNLRVMELARNQELG</sequence>
<organism evidence="1 2">
    <name type="scientific">Glomerella acutata</name>
    <name type="common">Colletotrichum acutatum</name>
    <dbReference type="NCBI Taxonomy" id="27357"/>
    <lineage>
        <taxon>Eukaryota</taxon>
        <taxon>Fungi</taxon>
        <taxon>Dikarya</taxon>
        <taxon>Ascomycota</taxon>
        <taxon>Pezizomycotina</taxon>
        <taxon>Sordariomycetes</taxon>
        <taxon>Hypocreomycetidae</taxon>
        <taxon>Glomerellales</taxon>
        <taxon>Glomerellaceae</taxon>
        <taxon>Colletotrichum</taxon>
        <taxon>Colletotrichum acutatum species complex</taxon>
    </lineage>
</organism>
<evidence type="ECO:0000313" key="1">
    <source>
        <dbReference type="EMBL" id="KAK1728459.1"/>
    </source>
</evidence>
<accession>A0AAD8XHQ2</accession>
<dbReference type="RefSeq" id="XP_060368514.1">
    <property type="nucleotide sequence ID" value="XM_060510212.1"/>
</dbReference>
<dbReference type="GeneID" id="85394111"/>
<comment type="caution">
    <text evidence="1">The sequence shown here is derived from an EMBL/GenBank/DDBJ whole genome shotgun (WGS) entry which is preliminary data.</text>
</comment>
<evidence type="ECO:0000313" key="2">
    <source>
        <dbReference type="Proteomes" id="UP001244207"/>
    </source>
</evidence>
<reference evidence="1" key="1">
    <citation type="submission" date="2021-12" db="EMBL/GenBank/DDBJ databases">
        <title>Comparative genomics, transcriptomics and evolutionary studies reveal genomic signatures of adaptation to plant cell wall in hemibiotrophic fungi.</title>
        <authorList>
            <consortium name="DOE Joint Genome Institute"/>
            <person name="Baroncelli R."/>
            <person name="Diaz J.F."/>
            <person name="Benocci T."/>
            <person name="Peng M."/>
            <person name="Battaglia E."/>
            <person name="Haridas S."/>
            <person name="Andreopoulos W."/>
            <person name="Labutti K."/>
            <person name="Pangilinan J."/>
            <person name="Floch G.L."/>
            <person name="Makela M.R."/>
            <person name="Henrissat B."/>
            <person name="Grigoriev I.V."/>
            <person name="Crouch J.A."/>
            <person name="De Vries R.P."/>
            <person name="Sukno S.A."/>
            <person name="Thon M.R."/>
        </authorList>
    </citation>
    <scope>NUCLEOTIDE SEQUENCE</scope>
    <source>
        <strain evidence="1">CBS 112980</strain>
    </source>
</reference>
<dbReference type="Proteomes" id="UP001244207">
    <property type="component" value="Unassembled WGS sequence"/>
</dbReference>
<protein>
    <submittedName>
        <fullName evidence="1">Uncharacterized protein</fullName>
    </submittedName>
</protein>
<dbReference type="AlphaFoldDB" id="A0AAD8XHQ2"/>